<dbReference type="RefSeq" id="WP_130916846.1">
    <property type="nucleotide sequence ID" value="NZ_LR215973.1"/>
</dbReference>
<proteinExistence type="predicted"/>
<accession>A0A4U8W8Y3</accession>
<gene>
    <name evidence="1" type="ORF">NCTC10797_01903</name>
</gene>
<dbReference type="AlphaFoldDB" id="A0A4U8W8Y3"/>
<evidence type="ECO:0000313" key="2">
    <source>
        <dbReference type="Proteomes" id="UP000290439"/>
    </source>
</evidence>
<reference evidence="1 2" key="1">
    <citation type="submission" date="2019-02" db="EMBL/GenBank/DDBJ databases">
        <authorList>
            <consortium name="Pathogen Informatics"/>
        </authorList>
    </citation>
    <scope>NUCLEOTIDE SEQUENCE [LARGE SCALE GENOMIC DNA]</scope>
    <source>
        <strain evidence="1 2">3012STDY6756504</strain>
    </source>
</reference>
<sequence length="407" mass="44600">MSRVELAEAVNDHLWRTTGRRRDLDAHTIARYERGAVRWPGKDYRRALCAVLNATETELGFAPGRRNKPEGARDALAVNLFSPFDASQIPADYVSRAQNVSRVGRSDVETVQHAVTAAASTENLRGGGSASDSAAKHLRAFAPLLTARAAPVTRQALCEAVGNLSGIAAYSAFDIAAYTEAERRFRFALWCADAAGSWELRAATLADMARKTAYIGNPDGALSLIELAHVRSDRLTSTTRAMLATLRAQFLSALRRTDEALSEVARADEHFAARRPSEDPPWMCYYDYAEHLGSTGKALIPVAVARGRIDLAAPRIRQAIRLQGDNYPRSRTFSRIRLAGLTMQLGEPRTAAAFGLEAVADATRFHSQRIRDELRGLAVTASPHRRITEVAELWHTIAALPEFEAIP</sequence>
<dbReference type="EMBL" id="LR215973">
    <property type="protein sequence ID" value="VFA98138.1"/>
    <property type="molecule type" value="Genomic_DNA"/>
</dbReference>
<name>A0A4U8W8Y3_9NOCA</name>
<evidence type="ECO:0000313" key="1">
    <source>
        <dbReference type="EMBL" id="VFA98138.1"/>
    </source>
</evidence>
<organism evidence="1 2">
    <name type="scientific">Nocardia cyriacigeorgica</name>
    <dbReference type="NCBI Taxonomy" id="135487"/>
    <lineage>
        <taxon>Bacteria</taxon>
        <taxon>Bacillati</taxon>
        <taxon>Actinomycetota</taxon>
        <taxon>Actinomycetes</taxon>
        <taxon>Mycobacteriales</taxon>
        <taxon>Nocardiaceae</taxon>
        <taxon>Nocardia</taxon>
    </lineage>
</organism>
<dbReference type="Proteomes" id="UP000290439">
    <property type="component" value="Chromosome"/>
</dbReference>
<protein>
    <submittedName>
        <fullName evidence="1">Uncharacterized protein</fullName>
    </submittedName>
</protein>